<comment type="catalytic activity">
    <reaction evidence="12">
        <text>tRNA(Arg) + L-arginine + ATP = L-arginyl-tRNA(Arg) + AMP + diphosphate</text>
        <dbReference type="Rhea" id="RHEA:20301"/>
        <dbReference type="Rhea" id="RHEA-COMP:9658"/>
        <dbReference type="Rhea" id="RHEA-COMP:9673"/>
        <dbReference type="ChEBI" id="CHEBI:30616"/>
        <dbReference type="ChEBI" id="CHEBI:32682"/>
        <dbReference type="ChEBI" id="CHEBI:33019"/>
        <dbReference type="ChEBI" id="CHEBI:78442"/>
        <dbReference type="ChEBI" id="CHEBI:78513"/>
        <dbReference type="ChEBI" id="CHEBI:456215"/>
        <dbReference type="EC" id="6.1.1.19"/>
    </reaction>
</comment>
<proteinExistence type="inferred from homology"/>
<dbReference type="GO" id="GO:0006420">
    <property type="term" value="P:arginyl-tRNA aminoacylation"/>
    <property type="evidence" value="ECO:0007669"/>
    <property type="project" value="InterPro"/>
</dbReference>
<dbReference type="InterPro" id="IPR036695">
    <property type="entry name" value="Arg-tRNA-synth_N_sf"/>
</dbReference>
<feature type="domain" description="DALR anticodon binding" evidence="14">
    <location>
        <begin position="495"/>
        <end position="611"/>
    </location>
</feature>
<dbReference type="HAMAP" id="MF_00123">
    <property type="entry name" value="Arg_tRNA_synth"/>
    <property type="match status" value="1"/>
</dbReference>
<dbReference type="Gene3D" id="1.10.730.10">
    <property type="entry name" value="Isoleucyl-tRNA Synthetase, Domain 1"/>
    <property type="match status" value="1"/>
</dbReference>
<dbReference type="PRINTS" id="PR01038">
    <property type="entry name" value="TRNASYNTHARG"/>
</dbReference>
<name>A0A0M0JWU9_9EUKA</name>
<comment type="caution">
    <text evidence="16">The sequence shown here is derived from an EMBL/GenBank/DDBJ whole genome shotgun (WGS) entry which is preliminary data.</text>
</comment>
<dbReference type="NCBIfam" id="TIGR00456">
    <property type="entry name" value="argS"/>
    <property type="match status" value="1"/>
</dbReference>
<evidence type="ECO:0000256" key="7">
    <source>
        <dbReference type="ARBA" id="ARBA00022741"/>
    </source>
</evidence>
<dbReference type="GO" id="GO:0005524">
    <property type="term" value="F:ATP binding"/>
    <property type="evidence" value="ECO:0007669"/>
    <property type="project" value="UniProtKB-KW"/>
</dbReference>
<dbReference type="SMART" id="SM01016">
    <property type="entry name" value="Arg_tRNA_synt_N"/>
    <property type="match status" value="1"/>
</dbReference>
<evidence type="ECO:0000256" key="1">
    <source>
        <dbReference type="ARBA" id="ARBA00004496"/>
    </source>
</evidence>
<evidence type="ECO:0000256" key="4">
    <source>
        <dbReference type="ARBA" id="ARBA00012837"/>
    </source>
</evidence>
<dbReference type="InterPro" id="IPR005148">
    <property type="entry name" value="Arg-tRNA-synth_N"/>
</dbReference>
<keyword evidence="17" id="KW-1185">Reference proteome</keyword>
<dbReference type="CDD" id="cd00671">
    <property type="entry name" value="ArgRS_core"/>
    <property type="match status" value="1"/>
</dbReference>
<dbReference type="SUPFAM" id="SSF55190">
    <property type="entry name" value="Arginyl-tRNA synthetase (ArgRS), N-terminal 'additional' domain"/>
    <property type="match status" value="1"/>
</dbReference>
<dbReference type="InterPro" id="IPR009080">
    <property type="entry name" value="tRNAsynth_Ia_anticodon-bd"/>
</dbReference>
<dbReference type="Pfam" id="PF00750">
    <property type="entry name" value="tRNA-synt_1d"/>
    <property type="match status" value="1"/>
</dbReference>
<dbReference type="FunFam" id="3.40.50.620:FF:000116">
    <property type="entry name" value="Arginine--tRNA ligase"/>
    <property type="match status" value="1"/>
</dbReference>
<evidence type="ECO:0000259" key="15">
    <source>
        <dbReference type="SMART" id="SM01016"/>
    </source>
</evidence>
<dbReference type="InterPro" id="IPR035684">
    <property type="entry name" value="ArgRS_core"/>
</dbReference>
<dbReference type="Pfam" id="PF05746">
    <property type="entry name" value="DALR_1"/>
    <property type="match status" value="1"/>
</dbReference>
<evidence type="ECO:0000256" key="9">
    <source>
        <dbReference type="ARBA" id="ARBA00022917"/>
    </source>
</evidence>
<dbReference type="SMART" id="SM00836">
    <property type="entry name" value="DALR_1"/>
    <property type="match status" value="1"/>
</dbReference>
<protein>
    <recommendedName>
        <fullName evidence="4">arginine--tRNA ligase</fullName>
        <ecNumber evidence="4">6.1.1.19</ecNumber>
    </recommendedName>
    <alternativeName>
        <fullName evidence="11">Arginyl-tRNA synthetase</fullName>
    </alternativeName>
</protein>
<gene>
    <name evidence="16" type="ORF">Ctob_006751</name>
</gene>
<keyword evidence="10 13" id="KW-0030">Aminoacyl-tRNA synthetase</keyword>
<dbReference type="FunFam" id="1.10.730.10:FF:000006">
    <property type="entry name" value="Arginyl-tRNA synthetase 2, mitochondrial"/>
    <property type="match status" value="1"/>
</dbReference>
<dbReference type="Proteomes" id="UP000037460">
    <property type="component" value="Unassembled WGS sequence"/>
</dbReference>
<comment type="similarity">
    <text evidence="2 13">Belongs to the class-I aminoacyl-tRNA synthetase family.</text>
</comment>
<dbReference type="GO" id="GO:0005737">
    <property type="term" value="C:cytoplasm"/>
    <property type="evidence" value="ECO:0007669"/>
    <property type="project" value="UniProtKB-SubCell"/>
</dbReference>
<dbReference type="InterPro" id="IPR001278">
    <property type="entry name" value="Arg-tRNA-ligase"/>
</dbReference>
<keyword evidence="6 13" id="KW-0436">Ligase</keyword>
<accession>A0A0M0JWU9</accession>
<feature type="domain" description="Arginyl tRNA synthetase N-terminal" evidence="15">
    <location>
        <begin position="13"/>
        <end position="104"/>
    </location>
</feature>
<evidence type="ECO:0000256" key="10">
    <source>
        <dbReference type="ARBA" id="ARBA00023146"/>
    </source>
</evidence>
<evidence type="ECO:0000313" key="17">
    <source>
        <dbReference type="Proteomes" id="UP000037460"/>
    </source>
</evidence>
<evidence type="ECO:0000256" key="2">
    <source>
        <dbReference type="ARBA" id="ARBA00005594"/>
    </source>
</evidence>
<comment type="subcellular location">
    <subcellularLocation>
        <location evidence="1">Cytoplasm</location>
    </subcellularLocation>
</comment>
<evidence type="ECO:0000256" key="11">
    <source>
        <dbReference type="ARBA" id="ARBA00033033"/>
    </source>
</evidence>
<dbReference type="OrthoDB" id="68056at2759"/>
<dbReference type="PANTHER" id="PTHR11956">
    <property type="entry name" value="ARGINYL-TRNA SYNTHETASE"/>
    <property type="match status" value="1"/>
</dbReference>
<evidence type="ECO:0000256" key="3">
    <source>
        <dbReference type="ARBA" id="ARBA00011245"/>
    </source>
</evidence>
<dbReference type="GO" id="GO:0004814">
    <property type="term" value="F:arginine-tRNA ligase activity"/>
    <property type="evidence" value="ECO:0007669"/>
    <property type="project" value="UniProtKB-EC"/>
</dbReference>
<reference evidence="17" key="1">
    <citation type="journal article" date="2015" name="PLoS Genet.">
        <title>Genome Sequence and Transcriptome Analyses of Chrysochromulina tobin: Metabolic Tools for Enhanced Algal Fitness in the Prominent Order Prymnesiales (Haptophyceae).</title>
        <authorList>
            <person name="Hovde B.T."/>
            <person name="Deodato C.R."/>
            <person name="Hunsperger H.M."/>
            <person name="Ryken S.A."/>
            <person name="Yost W."/>
            <person name="Jha R.K."/>
            <person name="Patterson J."/>
            <person name="Monnat R.J. Jr."/>
            <person name="Barlow S.B."/>
            <person name="Starkenburg S.R."/>
            <person name="Cattolico R.A."/>
        </authorList>
    </citation>
    <scope>NUCLEOTIDE SEQUENCE</scope>
    <source>
        <strain evidence="17">CCMP291</strain>
    </source>
</reference>
<evidence type="ECO:0000313" key="16">
    <source>
        <dbReference type="EMBL" id="KOO30613.1"/>
    </source>
</evidence>
<dbReference type="AlphaFoldDB" id="A0A0M0JWU9"/>
<dbReference type="SUPFAM" id="SSF47323">
    <property type="entry name" value="Anticodon-binding domain of a subclass of class I aminoacyl-tRNA synthetases"/>
    <property type="match status" value="1"/>
</dbReference>
<sequence length="611" mass="67202">MAAKVTSMPTVIGALKAICTAAQTSAFPDIASKVDVASSAMGADYQNNSALSLFGRLKAAGLPDGIKSPKDVAQRLADAMQLCDSEAMMAKVEVAGAGFINITISGPWFADRLNTIAQNGALPPPVQTQKVVVDFSSPNVAKEMHAGHLRSTIIGDSICRVLEFCGHEVLRVNHVGDWGTQFGMLIGHLKQVFPDFASNPPPIGDLQAFYKESKKHFDEDKDFAKLAHEEVVRLQSGDGASRYAWQQICDVSRAAFEEVYSRLGVKLTEVGESFYNEYIHAVVSHLNEIGLVSDSVDPADPSRVAKVVFPPNTKHEQPLMVVKSDGGFGYDSTDMAAVWYRIFEHQANWIIYVTDAGQAPHFELVFEAARAAGWATEATRLDHVPFGLVCGDDGKKFKTRSGETVRLVDLLDEAKIRMGKTLHERQLEQLKQKEEGATGGRVSLTEMDDATLETYAAVIGYSAVKYADLKANRISNYIFNYDRMLDEKGNTAVYLLYAGARIASIVRNSGVDMNALLASGARIVLVEPAEFKLGKELLRFQEIIELMLSTLQPNFICEYLYELCNLFTKFYQECKVIGDPAQDSRLLLLIALEKTLRKGFALVGLGYLERI</sequence>
<dbReference type="PANTHER" id="PTHR11956:SF5">
    <property type="entry name" value="ARGININE--TRNA LIGASE, CYTOPLASMIC"/>
    <property type="match status" value="1"/>
</dbReference>
<dbReference type="SUPFAM" id="SSF52374">
    <property type="entry name" value="Nucleotidylyl transferase"/>
    <property type="match status" value="1"/>
</dbReference>
<dbReference type="InterPro" id="IPR008909">
    <property type="entry name" value="DALR_anticod-bd"/>
</dbReference>
<keyword evidence="8 13" id="KW-0067">ATP-binding</keyword>
<keyword evidence="7 13" id="KW-0547">Nucleotide-binding</keyword>
<dbReference type="Gene3D" id="3.30.1360.70">
    <property type="entry name" value="Arginyl tRNA synthetase N-terminal domain"/>
    <property type="match status" value="1"/>
</dbReference>
<evidence type="ECO:0000256" key="8">
    <source>
        <dbReference type="ARBA" id="ARBA00022840"/>
    </source>
</evidence>
<comment type="subunit">
    <text evidence="3">Monomer.</text>
</comment>
<keyword evidence="9 13" id="KW-0648">Protein biosynthesis</keyword>
<evidence type="ECO:0000256" key="13">
    <source>
        <dbReference type="RuleBase" id="RU363038"/>
    </source>
</evidence>
<keyword evidence="5" id="KW-0963">Cytoplasm</keyword>
<dbReference type="PROSITE" id="PS00178">
    <property type="entry name" value="AA_TRNA_LIGASE_I"/>
    <property type="match status" value="1"/>
</dbReference>
<evidence type="ECO:0000256" key="12">
    <source>
        <dbReference type="ARBA" id="ARBA00049339"/>
    </source>
</evidence>
<dbReference type="Gene3D" id="3.40.50.620">
    <property type="entry name" value="HUPs"/>
    <property type="match status" value="1"/>
</dbReference>
<evidence type="ECO:0000256" key="5">
    <source>
        <dbReference type="ARBA" id="ARBA00022490"/>
    </source>
</evidence>
<evidence type="ECO:0000256" key="6">
    <source>
        <dbReference type="ARBA" id="ARBA00022598"/>
    </source>
</evidence>
<dbReference type="InterPro" id="IPR014729">
    <property type="entry name" value="Rossmann-like_a/b/a_fold"/>
</dbReference>
<dbReference type="InterPro" id="IPR001412">
    <property type="entry name" value="aa-tRNA-synth_I_CS"/>
</dbReference>
<dbReference type="Pfam" id="PF03485">
    <property type="entry name" value="Arg_tRNA_synt_N"/>
    <property type="match status" value="1"/>
</dbReference>
<organism evidence="16 17">
    <name type="scientific">Chrysochromulina tobinii</name>
    <dbReference type="NCBI Taxonomy" id="1460289"/>
    <lineage>
        <taxon>Eukaryota</taxon>
        <taxon>Haptista</taxon>
        <taxon>Haptophyta</taxon>
        <taxon>Prymnesiophyceae</taxon>
        <taxon>Prymnesiales</taxon>
        <taxon>Chrysochromulinaceae</taxon>
        <taxon>Chrysochromulina</taxon>
    </lineage>
</organism>
<dbReference type="EMBL" id="JWZX01002193">
    <property type="protein sequence ID" value="KOO30613.1"/>
    <property type="molecule type" value="Genomic_DNA"/>
</dbReference>
<dbReference type="EC" id="6.1.1.19" evidence="4"/>
<evidence type="ECO:0000259" key="14">
    <source>
        <dbReference type="SMART" id="SM00836"/>
    </source>
</evidence>